<keyword evidence="2" id="KW-1185">Reference proteome</keyword>
<proteinExistence type="predicted"/>
<protein>
    <submittedName>
        <fullName evidence="1">Uncharacterized protein</fullName>
    </submittedName>
</protein>
<sequence length="233" mass="24048">MFNEDEATTASPMPNGVTSAQLGLTQAVHEIEQAASALGWDHASTVYALVPTAELLALEELPADMREHLESNWDGTETALTAVIQEDLPGEDLEETLAQLGWPESVAGVAVATERVMVPPAVQEQAPEDPVEAVEFFANHPDRDEVRIVAGVLRTGESWCAVRARSHDNNDEVAEGTNLVPGLVEALFTTFMPAEERRSGGCGSGCGCGSGGGGCGSGGGHGDGGCGGGGCDC</sequence>
<gene>
    <name evidence="1" type="ORF">HMPREF9238_01570</name>
</gene>
<dbReference type="NCBIfam" id="NF040618">
    <property type="entry name" value="PPA1309_fam"/>
    <property type="match status" value="1"/>
</dbReference>
<dbReference type="Proteomes" id="UP000014387">
    <property type="component" value="Unassembled WGS sequence"/>
</dbReference>
<dbReference type="RefSeq" id="WP_016444895.1">
    <property type="nucleotide sequence ID" value="NZ_KE150267.1"/>
</dbReference>
<accession>A0A9W5VVP2</accession>
<dbReference type="EMBL" id="AGWN01000003">
    <property type="protein sequence ID" value="EPD29434.1"/>
    <property type="molecule type" value="Genomic_DNA"/>
</dbReference>
<comment type="caution">
    <text evidence="1">The sequence shown here is derived from an EMBL/GenBank/DDBJ whole genome shotgun (WGS) entry which is preliminary data.</text>
</comment>
<dbReference type="AlphaFoldDB" id="A0A9W5VVP2"/>
<evidence type="ECO:0000313" key="2">
    <source>
        <dbReference type="Proteomes" id="UP000014387"/>
    </source>
</evidence>
<name>A0A9W5VVP2_9ACTO</name>
<organism evidence="1 2">
    <name type="scientific">Gleimia europaea ACS-120-V-Col10b</name>
    <dbReference type="NCBI Taxonomy" id="883069"/>
    <lineage>
        <taxon>Bacteria</taxon>
        <taxon>Bacillati</taxon>
        <taxon>Actinomycetota</taxon>
        <taxon>Actinomycetes</taxon>
        <taxon>Actinomycetales</taxon>
        <taxon>Actinomycetaceae</taxon>
        <taxon>Gleimia</taxon>
    </lineage>
</organism>
<reference evidence="1 2" key="1">
    <citation type="submission" date="2013-05" db="EMBL/GenBank/DDBJ databases">
        <title>The Genome Sequence of Actinomyces europaeus ACS-120-V-COL10B.</title>
        <authorList>
            <consortium name="The Broad Institute Genomics Platform"/>
            <person name="Earl A."/>
            <person name="Ward D."/>
            <person name="Feldgarden M."/>
            <person name="Gevers D."/>
            <person name="Saerens B."/>
            <person name="Vaneechoutte M."/>
            <person name="Walker B."/>
            <person name="Young S."/>
            <person name="Zeng Q."/>
            <person name="Gargeya S."/>
            <person name="Fitzgerald M."/>
            <person name="Haas B."/>
            <person name="Abouelleil A."/>
            <person name="Allen A.W."/>
            <person name="Alvarado L."/>
            <person name="Arachchi H.M."/>
            <person name="Berlin A.M."/>
            <person name="Chapman S.B."/>
            <person name="Gainer-Dewar J."/>
            <person name="Goldberg J."/>
            <person name="Griggs A."/>
            <person name="Gujja S."/>
            <person name="Hansen M."/>
            <person name="Howarth C."/>
            <person name="Imamovic A."/>
            <person name="Ireland A."/>
            <person name="Larimer J."/>
            <person name="McCowan C."/>
            <person name="Murphy C."/>
            <person name="Pearson M."/>
            <person name="Poon T.W."/>
            <person name="Priest M."/>
            <person name="Roberts A."/>
            <person name="Saif S."/>
            <person name="Shea T."/>
            <person name="Sisk P."/>
            <person name="Sykes S."/>
            <person name="Wortman J."/>
            <person name="Nusbaum C."/>
            <person name="Birren B."/>
        </authorList>
    </citation>
    <scope>NUCLEOTIDE SEQUENCE [LARGE SCALE GENOMIC DNA]</scope>
    <source>
        <strain evidence="1 2">ACS-120-V-Col10b</strain>
    </source>
</reference>
<dbReference type="InterPro" id="IPR047681">
    <property type="entry name" value="PPA1309-like"/>
</dbReference>
<evidence type="ECO:0000313" key="1">
    <source>
        <dbReference type="EMBL" id="EPD29434.1"/>
    </source>
</evidence>